<evidence type="ECO:0000256" key="2">
    <source>
        <dbReference type="ARBA" id="ARBA00004950"/>
    </source>
</evidence>
<dbReference type="PRINTS" id="PR00368">
    <property type="entry name" value="FADPNR"/>
</dbReference>
<feature type="transmembrane region" description="Helical" evidence="12">
    <location>
        <begin position="12"/>
        <end position="29"/>
    </location>
</feature>
<evidence type="ECO:0000256" key="7">
    <source>
        <dbReference type="ARBA" id="ARBA00022827"/>
    </source>
</evidence>
<name>A0ABV2N1G6_9HYPH</name>
<keyword evidence="12" id="KW-1133">Transmembrane helix</keyword>
<dbReference type="EMBL" id="JBEPML010000010">
    <property type="protein sequence ID" value="MET3792880.1"/>
    <property type="molecule type" value="Genomic_DNA"/>
</dbReference>
<reference evidence="15 16" key="1">
    <citation type="submission" date="2024-06" db="EMBL/GenBank/DDBJ databases">
        <title>Genomic Encyclopedia of Type Strains, Phase IV (KMG-IV): sequencing the most valuable type-strain genomes for metagenomic binning, comparative biology and taxonomic classification.</title>
        <authorList>
            <person name="Goeker M."/>
        </authorList>
    </citation>
    <scope>NUCLEOTIDE SEQUENCE [LARGE SCALE GENOMIC DNA]</scope>
    <source>
        <strain evidence="15 16">DSM 27865</strain>
    </source>
</reference>
<keyword evidence="12" id="KW-0472">Membrane</keyword>
<dbReference type="RefSeq" id="WP_354196290.1">
    <property type="nucleotide sequence ID" value="NZ_JBEPML010000010.1"/>
</dbReference>
<keyword evidence="5 11" id="KW-0285">Flavoprotein</keyword>
<evidence type="ECO:0000256" key="4">
    <source>
        <dbReference type="ARBA" id="ARBA00012173"/>
    </source>
</evidence>
<sequence length="518" mass="53127">MSVEPHDLRGRPVVVGSGVAGLMTALLLAPEPVVLLSRAWLGDFSSSILAQGGLAASLDADDSPDLHHADTLAAGDGLCDETAVRRVVEAAPLAVEKLARFGVAFDRSPNGTLRLGLEAAHSRRRIVHAAGDATGRELVRALTAAVRATPSITMLEGWEARRLLVEDGAIAGLLAAGPAGAAVLSASRVVLATGGVGGLFPDTTNPLGSCGQGLALAARAGAVLADPEFVQFHPTALVLAAGGSLPLVSEAVRGEGALLIDENGDRFLAATPGRELAPRDVVARGVWRHRAAGHRTFLDARQSLGASFATRFPTIDRLCREAGIDPATRPIPVRPAVHYHMGGIAVDAEGRSSVSGLWACGEVARTGLHGANRLASNSLIEAVVSAAWVAESVAAAAPDPAVRTRPFPATLPPAPDASLVRSCAAQALGIERDGETLHEAIATLAPLATGGGPASDPAVVLLMMAVAALRREESRGAHYRADFPLQAEKATPSLLTLDDALAAAETLSDTAMPFARSA</sequence>
<feature type="domain" description="FAD-dependent oxidoreductase 2 FAD-binding" evidence="13">
    <location>
        <begin position="13"/>
        <end position="379"/>
    </location>
</feature>
<dbReference type="InterPro" id="IPR003953">
    <property type="entry name" value="FAD-dep_OxRdtase_2_FAD-bd"/>
</dbReference>
<dbReference type="Gene3D" id="3.50.50.60">
    <property type="entry name" value="FAD/NAD(P)-binding domain"/>
    <property type="match status" value="1"/>
</dbReference>
<comment type="caution">
    <text evidence="15">The sequence shown here is derived from an EMBL/GenBank/DDBJ whole genome shotgun (WGS) entry which is preliminary data.</text>
</comment>
<dbReference type="InterPro" id="IPR036188">
    <property type="entry name" value="FAD/NAD-bd_sf"/>
</dbReference>
<keyword evidence="16" id="KW-1185">Reference proteome</keyword>
<dbReference type="Gene3D" id="3.90.700.10">
    <property type="entry name" value="Succinate dehydrogenase/fumarate reductase flavoprotein, catalytic domain"/>
    <property type="match status" value="1"/>
</dbReference>
<dbReference type="InterPro" id="IPR005288">
    <property type="entry name" value="NadB"/>
</dbReference>
<evidence type="ECO:0000256" key="12">
    <source>
        <dbReference type="SAM" id="Phobius"/>
    </source>
</evidence>
<evidence type="ECO:0000256" key="6">
    <source>
        <dbReference type="ARBA" id="ARBA00022642"/>
    </source>
</evidence>
<dbReference type="SUPFAM" id="SSF51905">
    <property type="entry name" value="FAD/NAD(P)-binding domain"/>
    <property type="match status" value="1"/>
</dbReference>
<proteinExistence type="inferred from homology"/>
<evidence type="ECO:0000313" key="15">
    <source>
        <dbReference type="EMBL" id="MET3792880.1"/>
    </source>
</evidence>
<dbReference type="Pfam" id="PF00890">
    <property type="entry name" value="FAD_binding_2"/>
    <property type="match status" value="1"/>
</dbReference>
<evidence type="ECO:0000256" key="9">
    <source>
        <dbReference type="ARBA" id="ARBA00048305"/>
    </source>
</evidence>
<evidence type="ECO:0000256" key="3">
    <source>
        <dbReference type="ARBA" id="ARBA00008562"/>
    </source>
</evidence>
<evidence type="ECO:0000259" key="13">
    <source>
        <dbReference type="Pfam" id="PF00890"/>
    </source>
</evidence>
<evidence type="ECO:0000313" key="16">
    <source>
        <dbReference type="Proteomes" id="UP001549076"/>
    </source>
</evidence>
<dbReference type="Pfam" id="PF02910">
    <property type="entry name" value="Succ_DH_flav_C"/>
    <property type="match status" value="1"/>
</dbReference>
<comment type="function">
    <text evidence="11">Catalyzes the oxidation of L-aspartate to iminoaspartate.</text>
</comment>
<comment type="catalytic activity">
    <reaction evidence="9">
        <text>L-aspartate + O2 = iminosuccinate + H2O2</text>
        <dbReference type="Rhea" id="RHEA:25876"/>
        <dbReference type="ChEBI" id="CHEBI:15379"/>
        <dbReference type="ChEBI" id="CHEBI:16240"/>
        <dbReference type="ChEBI" id="CHEBI:29991"/>
        <dbReference type="ChEBI" id="CHEBI:77875"/>
        <dbReference type="EC" id="1.4.3.16"/>
    </reaction>
    <physiologicalReaction direction="left-to-right" evidence="9">
        <dbReference type="Rhea" id="RHEA:25877"/>
    </physiologicalReaction>
</comment>
<dbReference type="Gene3D" id="1.20.58.100">
    <property type="entry name" value="Fumarate reductase/succinate dehydrogenase flavoprotein-like, C-terminal domain"/>
    <property type="match status" value="1"/>
</dbReference>
<keyword evidence="12" id="KW-0812">Transmembrane</keyword>
<keyword evidence="7 11" id="KW-0274">FAD</keyword>
<dbReference type="InterPro" id="IPR037099">
    <property type="entry name" value="Fum_R/Succ_DH_flav-like_C_sf"/>
</dbReference>
<organism evidence="15 16">
    <name type="scientific">Aquamicrobium terrae</name>
    <dbReference type="NCBI Taxonomy" id="1324945"/>
    <lineage>
        <taxon>Bacteria</taxon>
        <taxon>Pseudomonadati</taxon>
        <taxon>Pseudomonadota</taxon>
        <taxon>Alphaproteobacteria</taxon>
        <taxon>Hyphomicrobiales</taxon>
        <taxon>Phyllobacteriaceae</taxon>
        <taxon>Aquamicrobium</taxon>
    </lineage>
</organism>
<comment type="subcellular location">
    <subcellularLocation>
        <location evidence="11">Cytoplasm</location>
    </subcellularLocation>
</comment>
<dbReference type="EC" id="1.4.3.16" evidence="4 10"/>
<comment type="cofactor">
    <cofactor evidence="1 11">
        <name>FAD</name>
        <dbReference type="ChEBI" id="CHEBI:57692"/>
    </cofactor>
</comment>
<comment type="pathway">
    <text evidence="2 11">Cofactor biosynthesis; NAD(+) biosynthesis; iminoaspartate from L-aspartate (oxidase route): step 1/1.</text>
</comment>
<dbReference type="NCBIfam" id="TIGR00551">
    <property type="entry name" value="nadB"/>
    <property type="match status" value="1"/>
</dbReference>
<dbReference type="PANTHER" id="PTHR42716:SF2">
    <property type="entry name" value="L-ASPARTATE OXIDASE, CHLOROPLASTIC"/>
    <property type="match status" value="1"/>
</dbReference>
<feature type="domain" description="Fumarate reductase/succinate dehydrogenase flavoprotein-like C-terminal" evidence="14">
    <location>
        <begin position="462"/>
        <end position="486"/>
    </location>
</feature>
<dbReference type="PANTHER" id="PTHR42716">
    <property type="entry name" value="L-ASPARTATE OXIDASE"/>
    <property type="match status" value="1"/>
</dbReference>
<dbReference type="InterPro" id="IPR015939">
    <property type="entry name" value="Fum_Rdtase/Succ_DH_flav-like_C"/>
</dbReference>
<dbReference type="Proteomes" id="UP001549076">
    <property type="component" value="Unassembled WGS sequence"/>
</dbReference>
<dbReference type="SUPFAM" id="SSF46977">
    <property type="entry name" value="Succinate dehydrogenase/fumarate reductase flavoprotein C-terminal domain"/>
    <property type="match status" value="1"/>
</dbReference>
<comment type="similarity">
    <text evidence="3 11">Belongs to the FAD-dependent oxidoreductase 2 family. NadB subfamily.</text>
</comment>
<evidence type="ECO:0000256" key="11">
    <source>
        <dbReference type="RuleBase" id="RU362049"/>
    </source>
</evidence>
<dbReference type="GO" id="GO:0008734">
    <property type="term" value="F:L-aspartate oxidase activity"/>
    <property type="evidence" value="ECO:0007669"/>
    <property type="project" value="UniProtKB-EC"/>
</dbReference>
<dbReference type="NCBIfam" id="NF005701">
    <property type="entry name" value="PRK07512.1"/>
    <property type="match status" value="1"/>
</dbReference>
<evidence type="ECO:0000259" key="14">
    <source>
        <dbReference type="Pfam" id="PF02910"/>
    </source>
</evidence>
<gene>
    <name evidence="15" type="ORF">ABID37_003103</name>
</gene>
<keyword evidence="8 11" id="KW-0560">Oxidoreductase</keyword>
<evidence type="ECO:0000256" key="5">
    <source>
        <dbReference type="ARBA" id="ARBA00022630"/>
    </source>
</evidence>
<accession>A0ABV2N1G6</accession>
<evidence type="ECO:0000256" key="1">
    <source>
        <dbReference type="ARBA" id="ARBA00001974"/>
    </source>
</evidence>
<evidence type="ECO:0000256" key="8">
    <source>
        <dbReference type="ARBA" id="ARBA00023002"/>
    </source>
</evidence>
<evidence type="ECO:0000256" key="10">
    <source>
        <dbReference type="NCBIfam" id="TIGR00551"/>
    </source>
</evidence>
<dbReference type="InterPro" id="IPR027477">
    <property type="entry name" value="Succ_DH/fumarate_Rdtase_cat_sf"/>
</dbReference>
<protein>
    <recommendedName>
        <fullName evidence="4 10">L-aspartate oxidase</fullName>
        <ecNumber evidence="4 10">1.4.3.16</ecNumber>
    </recommendedName>
</protein>
<keyword evidence="6 11" id="KW-0662">Pyridine nucleotide biosynthesis</keyword>
<dbReference type="SUPFAM" id="SSF56425">
    <property type="entry name" value="Succinate dehydrogenase/fumarate reductase flavoprotein, catalytic domain"/>
    <property type="match status" value="1"/>
</dbReference>